<reference evidence="1" key="1">
    <citation type="journal article" date="2015" name="Nature">
        <title>Complex archaea that bridge the gap between prokaryotes and eukaryotes.</title>
        <authorList>
            <person name="Spang A."/>
            <person name="Saw J.H."/>
            <person name="Jorgensen S.L."/>
            <person name="Zaremba-Niedzwiedzka K."/>
            <person name="Martijn J."/>
            <person name="Lind A.E."/>
            <person name="van Eijk R."/>
            <person name="Schleper C."/>
            <person name="Guy L."/>
            <person name="Ettema T.J."/>
        </authorList>
    </citation>
    <scope>NUCLEOTIDE SEQUENCE</scope>
</reference>
<sequence length="74" mass="8652">MIRWLLTKLAVPLWPEYPLEWRAGLPRGFAPMNWPFVTEYEDGSREAGPFQTLSTDEINDSLNRWNGKENETLV</sequence>
<evidence type="ECO:0000313" key="1">
    <source>
        <dbReference type="EMBL" id="KKM93714.1"/>
    </source>
</evidence>
<name>A0A0F9LFG9_9ZZZZ</name>
<organism evidence="1">
    <name type="scientific">marine sediment metagenome</name>
    <dbReference type="NCBI Taxonomy" id="412755"/>
    <lineage>
        <taxon>unclassified sequences</taxon>
        <taxon>metagenomes</taxon>
        <taxon>ecological metagenomes</taxon>
    </lineage>
</organism>
<proteinExistence type="predicted"/>
<dbReference type="EMBL" id="LAZR01006229">
    <property type="protein sequence ID" value="KKM93714.1"/>
    <property type="molecule type" value="Genomic_DNA"/>
</dbReference>
<comment type="caution">
    <text evidence="1">The sequence shown here is derived from an EMBL/GenBank/DDBJ whole genome shotgun (WGS) entry which is preliminary data.</text>
</comment>
<protein>
    <submittedName>
        <fullName evidence="1">Uncharacterized protein</fullName>
    </submittedName>
</protein>
<gene>
    <name evidence="1" type="ORF">LCGC14_1205600</name>
</gene>
<dbReference type="AlphaFoldDB" id="A0A0F9LFG9"/>
<accession>A0A0F9LFG9</accession>